<evidence type="ECO:0000259" key="7">
    <source>
        <dbReference type="PROSITE" id="PS50928"/>
    </source>
</evidence>
<dbReference type="Pfam" id="PF00528">
    <property type="entry name" value="BPD_transp_1"/>
    <property type="match status" value="1"/>
</dbReference>
<evidence type="ECO:0000313" key="8">
    <source>
        <dbReference type="EMBL" id="MFB9751429.1"/>
    </source>
</evidence>
<dbReference type="CDD" id="cd06261">
    <property type="entry name" value="TM_PBP2"/>
    <property type="match status" value="1"/>
</dbReference>
<keyword evidence="3 6" id="KW-0812">Transmembrane</keyword>
<evidence type="ECO:0000313" key="9">
    <source>
        <dbReference type="Proteomes" id="UP001589619"/>
    </source>
</evidence>
<feature type="transmembrane region" description="Helical" evidence="6">
    <location>
        <begin position="111"/>
        <end position="132"/>
    </location>
</feature>
<organism evidence="8 9">
    <name type="scientific">Paenibacillus hodogayensis</name>
    <dbReference type="NCBI Taxonomy" id="279208"/>
    <lineage>
        <taxon>Bacteria</taxon>
        <taxon>Bacillati</taxon>
        <taxon>Bacillota</taxon>
        <taxon>Bacilli</taxon>
        <taxon>Bacillales</taxon>
        <taxon>Paenibacillaceae</taxon>
        <taxon>Paenibacillus</taxon>
    </lineage>
</organism>
<keyword evidence="2 6" id="KW-0813">Transport</keyword>
<keyword evidence="9" id="KW-1185">Reference proteome</keyword>
<dbReference type="EMBL" id="JBHMAG010000007">
    <property type="protein sequence ID" value="MFB9751429.1"/>
    <property type="molecule type" value="Genomic_DNA"/>
</dbReference>
<dbReference type="InterPro" id="IPR000515">
    <property type="entry name" value="MetI-like"/>
</dbReference>
<evidence type="ECO:0000256" key="5">
    <source>
        <dbReference type="ARBA" id="ARBA00023136"/>
    </source>
</evidence>
<sequence length="292" mass="32973">MKPLYAMLFPCLVWYLLFKYLPMYGVVIAFKDYNISAGMLQSGWADPWYKHFKMFFGSPYFGQLLANTLLISIYKLVFGIVPSIVLAVMFNECKAARLKRWVQTLSCMPHFLSWVIIYGVAIAFLSETTGLFNRWIVEGGGKAVPFLNSTEWFRSVLVASEVWKDAGWGAIVYLAAMSGIDPTLYEAAKVDGASRTRSIWHITLPGIRHVIVLMLMIRLGGIMDAGFEQVYIFYHPKVYPVADIIDTWVFRTGLEQINFSLATAVGLFKSAIGFALVLGANQLAKRWGESIW</sequence>
<dbReference type="InterPro" id="IPR035906">
    <property type="entry name" value="MetI-like_sf"/>
</dbReference>
<comment type="subcellular location">
    <subcellularLocation>
        <location evidence="6">Cell membrane</location>
        <topology evidence="6">Multi-pass membrane protein</topology>
    </subcellularLocation>
    <subcellularLocation>
        <location evidence="1">Membrane</location>
        <topology evidence="1">Multi-pass membrane protein</topology>
    </subcellularLocation>
</comment>
<keyword evidence="5 6" id="KW-0472">Membrane</keyword>
<reference evidence="8 9" key="1">
    <citation type="submission" date="2024-09" db="EMBL/GenBank/DDBJ databases">
        <authorList>
            <person name="Sun Q."/>
            <person name="Mori K."/>
        </authorList>
    </citation>
    <scope>NUCLEOTIDE SEQUENCE [LARGE SCALE GENOMIC DNA]</scope>
    <source>
        <strain evidence="8 9">JCM 12520</strain>
    </source>
</reference>
<dbReference type="PANTHER" id="PTHR43496:SF1">
    <property type="entry name" value="POLYGALACTURONAN_RHAMNOGALACTURONAN TRANSPORT SYSTEM PERMEASE PROTEIN YTEP"/>
    <property type="match status" value="1"/>
</dbReference>
<evidence type="ECO:0000256" key="1">
    <source>
        <dbReference type="ARBA" id="ARBA00004141"/>
    </source>
</evidence>
<feature type="transmembrane region" description="Helical" evidence="6">
    <location>
        <begin position="166"/>
        <end position="185"/>
    </location>
</feature>
<feature type="domain" description="ABC transmembrane type-1" evidence="7">
    <location>
        <begin position="65"/>
        <end position="280"/>
    </location>
</feature>
<dbReference type="PROSITE" id="PS50928">
    <property type="entry name" value="ABC_TM1"/>
    <property type="match status" value="1"/>
</dbReference>
<dbReference type="SUPFAM" id="SSF161098">
    <property type="entry name" value="MetI-like"/>
    <property type="match status" value="1"/>
</dbReference>
<evidence type="ECO:0000256" key="4">
    <source>
        <dbReference type="ARBA" id="ARBA00022989"/>
    </source>
</evidence>
<comment type="similarity">
    <text evidence="6">Belongs to the binding-protein-dependent transport system permease family.</text>
</comment>
<keyword evidence="4 6" id="KW-1133">Transmembrane helix</keyword>
<name>A0ABV5VT00_9BACL</name>
<feature type="transmembrane region" description="Helical" evidence="6">
    <location>
        <begin position="206"/>
        <end position="227"/>
    </location>
</feature>
<feature type="transmembrane region" description="Helical" evidence="6">
    <location>
        <begin position="64"/>
        <end position="90"/>
    </location>
</feature>
<comment type="caution">
    <text evidence="8">The sequence shown here is derived from an EMBL/GenBank/DDBJ whole genome shotgun (WGS) entry which is preliminary data.</text>
</comment>
<protein>
    <submittedName>
        <fullName evidence="8">ABC transporter permease</fullName>
    </submittedName>
</protein>
<dbReference type="Gene3D" id="1.10.3720.10">
    <property type="entry name" value="MetI-like"/>
    <property type="match status" value="1"/>
</dbReference>
<evidence type="ECO:0000256" key="3">
    <source>
        <dbReference type="ARBA" id="ARBA00022692"/>
    </source>
</evidence>
<feature type="transmembrane region" description="Helical" evidence="6">
    <location>
        <begin position="12"/>
        <end position="30"/>
    </location>
</feature>
<feature type="transmembrane region" description="Helical" evidence="6">
    <location>
        <begin position="257"/>
        <end position="278"/>
    </location>
</feature>
<evidence type="ECO:0000256" key="2">
    <source>
        <dbReference type="ARBA" id="ARBA00022448"/>
    </source>
</evidence>
<dbReference type="Proteomes" id="UP001589619">
    <property type="component" value="Unassembled WGS sequence"/>
</dbReference>
<gene>
    <name evidence="8" type="ORF">ACFFNY_07600</name>
</gene>
<accession>A0ABV5VT00</accession>
<dbReference type="PANTHER" id="PTHR43496">
    <property type="entry name" value="PROTEIN LPLB"/>
    <property type="match status" value="1"/>
</dbReference>
<evidence type="ECO:0000256" key="6">
    <source>
        <dbReference type="RuleBase" id="RU363032"/>
    </source>
</evidence>
<dbReference type="RefSeq" id="WP_344912920.1">
    <property type="nucleotide sequence ID" value="NZ_BAAAYO010000010.1"/>
</dbReference>
<proteinExistence type="inferred from homology"/>